<name>A0ABW7YI94_STRCE</name>
<dbReference type="EMBL" id="JBITDC010000042">
    <property type="protein sequence ID" value="MFI5682149.1"/>
    <property type="molecule type" value="Genomic_DNA"/>
</dbReference>
<evidence type="ECO:0000313" key="1">
    <source>
        <dbReference type="EMBL" id="MFI5682149.1"/>
    </source>
</evidence>
<organism evidence="1 2">
    <name type="scientific">Streptomyces cellulosae</name>
    <dbReference type="NCBI Taxonomy" id="1968"/>
    <lineage>
        <taxon>Bacteria</taxon>
        <taxon>Bacillati</taxon>
        <taxon>Actinomycetota</taxon>
        <taxon>Actinomycetes</taxon>
        <taxon>Kitasatosporales</taxon>
        <taxon>Streptomycetaceae</taxon>
        <taxon>Streptomyces</taxon>
    </lineage>
</organism>
<comment type="caution">
    <text evidence="1">The sequence shown here is derived from an EMBL/GenBank/DDBJ whole genome shotgun (WGS) entry which is preliminary data.</text>
</comment>
<proteinExistence type="predicted"/>
<dbReference type="RefSeq" id="WP_355950655.1">
    <property type="nucleotide sequence ID" value="NZ_JBITDC010000042.1"/>
</dbReference>
<reference evidence="1 2" key="1">
    <citation type="submission" date="2024-10" db="EMBL/GenBank/DDBJ databases">
        <title>The Natural Products Discovery Center: Release of the First 8490 Sequenced Strains for Exploring Actinobacteria Biosynthetic Diversity.</title>
        <authorList>
            <person name="Kalkreuter E."/>
            <person name="Kautsar S.A."/>
            <person name="Yang D."/>
            <person name="Bader C.D."/>
            <person name="Teijaro C.N."/>
            <person name="Fluegel L."/>
            <person name="Davis C.M."/>
            <person name="Simpson J.R."/>
            <person name="Lauterbach L."/>
            <person name="Steele A.D."/>
            <person name="Gui C."/>
            <person name="Meng S."/>
            <person name="Li G."/>
            <person name="Viehrig K."/>
            <person name="Ye F."/>
            <person name="Su P."/>
            <person name="Kiefer A.F."/>
            <person name="Nichols A."/>
            <person name="Cepeda A.J."/>
            <person name="Yan W."/>
            <person name="Fan B."/>
            <person name="Jiang Y."/>
            <person name="Adhikari A."/>
            <person name="Zheng C.-J."/>
            <person name="Schuster L."/>
            <person name="Cowan T.M."/>
            <person name="Smanski M.J."/>
            <person name="Chevrette M.G."/>
            <person name="De Carvalho L.P.S."/>
            <person name="Shen B."/>
        </authorList>
    </citation>
    <scope>NUCLEOTIDE SEQUENCE [LARGE SCALE GENOMIC DNA]</scope>
    <source>
        <strain evidence="1 2">NPDC051599</strain>
    </source>
</reference>
<evidence type="ECO:0000313" key="2">
    <source>
        <dbReference type="Proteomes" id="UP001612415"/>
    </source>
</evidence>
<keyword evidence="2" id="KW-1185">Reference proteome</keyword>
<protein>
    <recommendedName>
        <fullName evidence="3">RNA polymerase sigma factor 70 region 4 type 2 domain-containing protein</fullName>
    </recommendedName>
</protein>
<dbReference type="Proteomes" id="UP001612415">
    <property type="component" value="Unassembled WGS sequence"/>
</dbReference>
<gene>
    <name evidence="1" type="ORF">ACIA8P_47785</name>
</gene>
<accession>A0ABW7YI94</accession>
<evidence type="ECO:0008006" key="3">
    <source>
        <dbReference type="Google" id="ProtNLM"/>
    </source>
</evidence>
<sequence>MTGGAHEELARLGQLGDLGLELLRRVGRQVARTQGFPPPDGHTAWTDEAVDELLFEMISRKDEKFLLNCFLKTVDDTSLEKMFYTSIRNFLIDEAKSTERGKLRRRIAKRLREDDLFRAAPATSPRWALASHPAGAIWQGELDELIRAAWEVRGVWITAWNTSGPTPRQTVHALMGVLIGVLEAAGGAVREEDLAKVLEARFELLAPAEFTALYADDGALIDSVTGQTQDDIPEAETVAREIWGEMSPQERLLLPLLEDDPAEVSVLLGLKRHQTSAIMDSLSAKLAVAITAGGSSPGDVATALLRRSGDPP</sequence>